<dbReference type="EMBL" id="BPLQ01001079">
    <property type="protein sequence ID" value="GIX78236.1"/>
    <property type="molecule type" value="Genomic_DNA"/>
</dbReference>
<gene>
    <name evidence="2" type="ORF">CDAR_509151</name>
</gene>
<accession>A0AAV4N3J4</accession>
<organism evidence="2 3">
    <name type="scientific">Caerostris darwini</name>
    <dbReference type="NCBI Taxonomy" id="1538125"/>
    <lineage>
        <taxon>Eukaryota</taxon>
        <taxon>Metazoa</taxon>
        <taxon>Ecdysozoa</taxon>
        <taxon>Arthropoda</taxon>
        <taxon>Chelicerata</taxon>
        <taxon>Arachnida</taxon>
        <taxon>Araneae</taxon>
        <taxon>Araneomorphae</taxon>
        <taxon>Entelegynae</taxon>
        <taxon>Araneoidea</taxon>
        <taxon>Araneidae</taxon>
        <taxon>Caerostris</taxon>
    </lineage>
</organism>
<proteinExistence type="predicted"/>
<dbReference type="PROSITE" id="PS51257">
    <property type="entry name" value="PROKAR_LIPOPROTEIN"/>
    <property type="match status" value="1"/>
</dbReference>
<reference evidence="2 3" key="1">
    <citation type="submission" date="2021-06" db="EMBL/GenBank/DDBJ databases">
        <title>Caerostris darwini draft genome.</title>
        <authorList>
            <person name="Kono N."/>
            <person name="Arakawa K."/>
        </authorList>
    </citation>
    <scope>NUCLEOTIDE SEQUENCE [LARGE SCALE GENOMIC DNA]</scope>
</reference>
<comment type="caution">
    <text evidence="2">The sequence shown here is derived from an EMBL/GenBank/DDBJ whole genome shotgun (WGS) entry which is preliminary data.</text>
</comment>
<dbReference type="Proteomes" id="UP001054837">
    <property type="component" value="Unassembled WGS sequence"/>
</dbReference>
<sequence length="93" mass="10451">MNQDKKIESKMQQISKSGTVGSPNLVTGCNSPRLMAPIWAPQHLSNVLDSLLTLLLSGSPMECTKRVNLLFGIRSFRKFANHFYLVKKIESKM</sequence>
<feature type="region of interest" description="Disordered" evidence="1">
    <location>
        <begin position="1"/>
        <end position="24"/>
    </location>
</feature>
<evidence type="ECO:0000313" key="3">
    <source>
        <dbReference type="Proteomes" id="UP001054837"/>
    </source>
</evidence>
<keyword evidence="3" id="KW-1185">Reference proteome</keyword>
<evidence type="ECO:0000256" key="1">
    <source>
        <dbReference type="SAM" id="MobiDB-lite"/>
    </source>
</evidence>
<name>A0AAV4N3J4_9ARAC</name>
<protein>
    <submittedName>
        <fullName evidence="2">Uncharacterized protein</fullName>
    </submittedName>
</protein>
<evidence type="ECO:0000313" key="2">
    <source>
        <dbReference type="EMBL" id="GIX78236.1"/>
    </source>
</evidence>
<dbReference type="AlphaFoldDB" id="A0AAV4N3J4"/>
<feature type="compositionally biased region" description="Polar residues" evidence="1">
    <location>
        <begin position="10"/>
        <end position="24"/>
    </location>
</feature>